<dbReference type="Proteomes" id="UP000280405">
    <property type="component" value="Unassembled WGS sequence"/>
</dbReference>
<feature type="transmembrane region" description="Helical" evidence="6">
    <location>
        <begin position="270"/>
        <end position="293"/>
    </location>
</feature>
<evidence type="ECO:0000259" key="7">
    <source>
        <dbReference type="PROSITE" id="PS50850"/>
    </source>
</evidence>
<dbReference type="PANTHER" id="PTHR23505">
    <property type="entry name" value="SPINSTER"/>
    <property type="match status" value="1"/>
</dbReference>
<protein>
    <submittedName>
        <fullName evidence="8">MFS transporter</fullName>
    </submittedName>
</protein>
<evidence type="ECO:0000256" key="1">
    <source>
        <dbReference type="ARBA" id="ARBA00004141"/>
    </source>
</evidence>
<feature type="transmembrane region" description="Helical" evidence="6">
    <location>
        <begin position="397"/>
        <end position="415"/>
    </location>
</feature>
<feature type="domain" description="Major facilitator superfamily (MFS) profile" evidence="7">
    <location>
        <begin position="26"/>
        <end position="420"/>
    </location>
</feature>
<accession>A0A3A8EN67</accession>
<feature type="transmembrane region" description="Helical" evidence="6">
    <location>
        <begin position="61"/>
        <end position="81"/>
    </location>
</feature>
<comment type="subcellular location">
    <subcellularLocation>
        <location evidence="1">Membrane</location>
        <topology evidence="1">Multi-pass membrane protein</topology>
    </subcellularLocation>
</comment>
<evidence type="ECO:0000313" key="9">
    <source>
        <dbReference type="Proteomes" id="UP000280405"/>
    </source>
</evidence>
<dbReference type="Pfam" id="PF07690">
    <property type="entry name" value="MFS_1"/>
    <property type="match status" value="1"/>
</dbReference>
<evidence type="ECO:0000256" key="6">
    <source>
        <dbReference type="SAM" id="Phobius"/>
    </source>
</evidence>
<dbReference type="PROSITE" id="PS50850">
    <property type="entry name" value="MFS"/>
    <property type="match status" value="1"/>
</dbReference>
<keyword evidence="3 6" id="KW-0812">Transmembrane</keyword>
<gene>
    <name evidence="8" type="ORF">D7V20_16160</name>
</gene>
<dbReference type="InterPro" id="IPR036259">
    <property type="entry name" value="MFS_trans_sf"/>
</dbReference>
<organism evidence="8 9">
    <name type="scientific">Acinetobacter rongchengensis</name>
    <dbReference type="NCBI Taxonomy" id="2419601"/>
    <lineage>
        <taxon>Bacteria</taxon>
        <taxon>Pseudomonadati</taxon>
        <taxon>Pseudomonadota</taxon>
        <taxon>Gammaproteobacteria</taxon>
        <taxon>Moraxellales</taxon>
        <taxon>Moraxellaceae</taxon>
        <taxon>Acinetobacter</taxon>
    </lineage>
</organism>
<dbReference type="InterPro" id="IPR020846">
    <property type="entry name" value="MFS_dom"/>
</dbReference>
<evidence type="ECO:0000256" key="2">
    <source>
        <dbReference type="ARBA" id="ARBA00022448"/>
    </source>
</evidence>
<dbReference type="GO" id="GO:0016020">
    <property type="term" value="C:membrane"/>
    <property type="evidence" value="ECO:0007669"/>
    <property type="project" value="UniProtKB-SubCell"/>
</dbReference>
<keyword evidence="9" id="KW-1185">Reference proteome</keyword>
<dbReference type="Gene3D" id="1.20.1250.20">
    <property type="entry name" value="MFS general substrate transporter like domains"/>
    <property type="match status" value="2"/>
</dbReference>
<dbReference type="PANTHER" id="PTHR23505:SF79">
    <property type="entry name" value="PROTEIN SPINSTER"/>
    <property type="match status" value="1"/>
</dbReference>
<feature type="transmembrane region" description="Helical" evidence="6">
    <location>
        <begin position="365"/>
        <end position="385"/>
    </location>
</feature>
<evidence type="ECO:0000256" key="5">
    <source>
        <dbReference type="ARBA" id="ARBA00023136"/>
    </source>
</evidence>
<feature type="transmembrane region" description="Helical" evidence="6">
    <location>
        <begin position="23"/>
        <end position="41"/>
    </location>
</feature>
<keyword evidence="5 6" id="KW-0472">Membrane</keyword>
<dbReference type="InterPro" id="IPR044770">
    <property type="entry name" value="MFS_spinster-like"/>
</dbReference>
<keyword evidence="4 6" id="KW-1133">Transmembrane helix</keyword>
<name>A0A3A8EN67_9GAMM</name>
<reference evidence="8 9" key="1">
    <citation type="submission" date="2018-09" db="EMBL/GenBank/DDBJ databases">
        <title>The draft genome of Acinetobacter spp. strains.</title>
        <authorList>
            <person name="Qin J."/>
            <person name="Feng Y."/>
            <person name="Zong Z."/>
        </authorList>
    </citation>
    <scope>NUCLEOTIDE SEQUENCE [LARGE SCALE GENOMIC DNA]</scope>
    <source>
        <strain evidence="8 9">WCHAc060115</strain>
    </source>
</reference>
<proteinExistence type="predicted"/>
<comment type="caution">
    <text evidence="8">The sequence shown here is derived from an EMBL/GenBank/DDBJ whole genome shotgun (WGS) entry which is preliminary data.</text>
</comment>
<dbReference type="RefSeq" id="WP_120385118.1">
    <property type="nucleotide sequence ID" value="NZ_RAXT01000055.1"/>
</dbReference>
<dbReference type="InterPro" id="IPR011701">
    <property type="entry name" value="MFS"/>
</dbReference>
<dbReference type="EMBL" id="RAXT01000055">
    <property type="protein sequence ID" value="RKG35608.1"/>
    <property type="molecule type" value="Genomic_DNA"/>
</dbReference>
<dbReference type="OrthoDB" id="7002695at2"/>
<evidence type="ECO:0000256" key="4">
    <source>
        <dbReference type="ARBA" id="ARBA00022989"/>
    </source>
</evidence>
<sequence>MDAHQYTNHASSVDTSVHVPRRYAWVIFALTFGLLISDYMSRQVLNAVFPLIKNEWTLSDSQLGLLSGIVAIMVGILTLPLSLLADRFGRVKSLAIMAVLWSLATLGCALAQNYQEMFIARFMVGVGEAAYGSVGIAVVVAVFPREMRATLASAFMAGGVFGSFLGMALGGVMAEHFGWRWAFGGMALFGLVLAFLYPIVVKEKKIAPHREVTKIQKKSVQAKSPLRTIYSSHSVIATYIGSGLQLFVGGTIIVWMPSYLNRYYGMTTDSAGVVAAVIVLCGAVGTIFCGMLCDRLGRERPDRKVSLAIVYCLVSCVLLVIAFAMPAGKAQLLMICVGMLVALGTNGPSSAMVANLTHNSVHGTAFATLTLANNFLGLALGPLVIGRVSDVIGLQQAFQFMPLVSVAAAAVFLYAKYHYHQDMARLDGQIAAEEKLLNQDQMQQQCVEDKI</sequence>
<feature type="transmembrane region" description="Helical" evidence="6">
    <location>
        <begin position="236"/>
        <end position="258"/>
    </location>
</feature>
<feature type="transmembrane region" description="Helical" evidence="6">
    <location>
        <begin position="331"/>
        <end position="353"/>
    </location>
</feature>
<evidence type="ECO:0000256" key="3">
    <source>
        <dbReference type="ARBA" id="ARBA00022692"/>
    </source>
</evidence>
<feature type="transmembrane region" description="Helical" evidence="6">
    <location>
        <begin position="150"/>
        <end position="173"/>
    </location>
</feature>
<feature type="transmembrane region" description="Helical" evidence="6">
    <location>
        <begin position="305"/>
        <end position="325"/>
    </location>
</feature>
<keyword evidence="2" id="KW-0813">Transport</keyword>
<evidence type="ECO:0000313" key="8">
    <source>
        <dbReference type="EMBL" id="RKG35608.1"/>
    </source>
</evidence>
<feature type="transmembrane region" description="Helical" evidence="6">
    <location>
        <begin position="93"/>
        <end position="112"/>
    </location>
</feature>
<dbReference type="AlphaFoldDB" id="A0A3A8EN67"/>
<dbReference type="SUPFAM" id="SSF103473">
    <property type="entry name" value="MFS general substrate transporter"/>
    <property type="match status" value="1"/>
</dbReference>
<feature type="transmembrane region" description="Helical" evidence="6">
    <location>
        <begin position="118"/>
        <end position="143"/>
    </location>
</feature>
<feature type="transmembrane region" description="Helical" evidence="6">
    <location>
        <begin position="179"/>
        <end position="200"/>
    </location>
</feature>
<dbReference type="GO" id="GO:0022857">
    <property type="term" value="F:transmembrane transporter activity"/>
    <property type="evidence" value="ECO:0007669"/>
    <property type="project" value="InterPro"/>
</dbReference>